<name>A0A1E5GGU4_9ENTE</name>
<keyword evidence="1" id="KW-0812">Transmembrane</keyword>
<evidence type="ECO:0000313" key="3">
    <source>
        <dbReference type="Proteomes" id="UP000094068"/>
    </source>
</evidence>
<protein>
    <submittedName>
        <fullName evidence="2">Uncharacterized protein</fullName>
    </submittedName>
</protein>
<organism evidence="2 3">
    <name type="scientific">Enterococcus ureasiticus</name>
    <dbReference type="NCBI Taxonomy" id="903984"/>
    <lineage>
        <taxon>Bacteria</taxon>
        <taxon>Bacillati</taxon>
        <taxon>Bacillota</taxon>
        <taxon>Bacilli</taxon>
        <taxon>Lactobacillales</taxon>
        <taxon>Enterococcaceae</taxon>
        <taxon>Enterococcus</taxon>
    </lineage>
</organism>
<feature type="transmembrane region" description="Helical" evidence="1">
    <location>
        <begin position="232"/>
        <end position="250"/>
    </location>
</feature>
<dbReference type="RefSeq" id="WP_069645720.1">
    <property type="nucleotide sequence ID" value="NZ_MIJZ01000012.1"/>
</dbReference>
<keyword evidence="1" id="KW-0472">Membrane</keyword>
<feature type="transmembrane region" description="Helical" evidence="1">
    <location>
        <begin position="42"/>
        <end position="59"/>
    </location>
</feature>
<gene>
    <name evidence="2" type="ORF">BCR21_06440</name>
</gene>
<keyword evidence="3" id="KW-1185">Reference proteome</keyword>
<dbReference type="Proteomes" id="UP000094068">
    <property type="component" value="Unassembled WGS sequence"/>
</dbReference>
<feature type="transmembrane region" description="Helical" evidence="1">
    <location>
        <begin position="17"/>
        <end position="36"/>
    </location>
</feature>
<keyword evidence="1" id="KW-1133">Transmembrane helix</keyword>
<dbReference type="AlphaFoldDB" id="A0A1E5GGU4"/>
<accession>A0A1E5GGU4</accession>
<dbReference type="EMBL" id="MIJZ01000012">
    <property type="protein sequence ID" value="OEG11867.1"/>
    <property type="molecule type" value="Genomic_DNA"/>
</dbReference>
<sequence length="272" mass="31578">MVEHYLREKKNKTLGRSVLISFFGMIGWLVVCSIFMSVNETLVMLVFFAGVFFFSYYFVKGIYWTVKGKKIISWTPEQITIYSIFTNKTKYSIPWDKIESISYAHEQGVIFIRDNKIYDALGIKTSRLNQKFQAKNGVYFNYKNIKGYQEKEVLLYLRALLQEYSPQNYAEENKQSIDQNHEVNSVEEEQKKGGVIRGIIIAAALISIGIFVLLWVISLFSVGIRESRTIEIIKFILEMIIAMGLVLVIFESYSSKGKSNNEQKLREKELDK</sequence>
<evidence type="ECO:0000313" key="2">
    <source>
        <dbReference type="EMBL" id="OEG11867.1"/>
    </source>
</evidence>
<reference evidence="3" key="1">
    <citation type="submission" date="2016-09" db="EMBL/GenBank/DDBJ databases">
        <authorList>
            <person name="Gulvik C.A."/>
        </authorList>
    </citation>
    <scope>NUCLEOTIDE SEQUENCE [LARGE SCALE GENOMIC DNA]</scope>
    <source>
        <strain evidence="3">DSM 23328</strain>
    </source>
</reference>
<evidence type="ECO:0000256" key="1">
    <source>
        <dbReference type="SAM" id="Phobius"/>
    </source>
</evidence>
<feature type="transmembrane region" description="Helical" evidence="1">
    <location>
        <begin position="199"/>
        <end position="220"/>
    </location>
</feature>
<comment type="caution">
    <text evidence="2">The sequence shown here is derived from an EMBL/GenBank/DDBJ whole genome shotgun (WGS) entry which is preliminary data.</text>
</comment>
<proteinExistence type="predicted"/>
<dbReference type="OrthoDB" id="2193912at2"/>
<dbReference type="STRING" id="903984.BCR21_06440"/>